<feature type="transmembrane region" description="Helical" evidence="7">
    <location>
        <begin position="169"/>
        <end position="186"/>
    </location>
</feature>
<dbReference type="AlphaFoldDB" id="A0A7S2GG42"/>
<feature type="transmembrane region" description="Helical" evidence="7">
    <location>
        <begin position="45"/>
        <end position="63"/>
    </location>
</feature>
<dbReference type="InterPro" id="IPR036259">
    <property type="entry name" value="MFS_trans_sf"/>
</dbReference>
<evidence type="ECO:0000256" key="7">
    <source>
        <dbReference type="SAM" id="Phobius"/>
    </source>
</evidence>
<dbReference type="GO" id="GO:0022857">
    <property type="term" value="F:transmembrane transporter activity"/>
    <property type="evidence" value="ECO:0007669"/>
    <property type="project" value="InterPro"/>
</dbReference>
<proteinExistence type="predicted"/>
<dbReference type="Pfam" id="PF07690">
    <property type="entry name" value="MFS_1"/>
    <property type="match status" value="1"/>
</dbReference>
<keyword evidence="5 7" id="KW-0472">Membrane</keyword>
<evidence type="ECO:0008006" key="9">
    <source>
        <dbReference type="Google" id="ProtNLM"/>
    </source>
</evidence>
<accession>A0A7S2GG42</accession>
<evidence type="ECO:0000313" key="8">
    <source>
        <dbReference type="EMBL" id="CAD9451364.1"/>
    </source>
</evidence>
<sequence>MAIDDTAWLLFAAGLANQMGRVMIPAIKTSVQSDAVMGAEFKDKVGYFLSLVSIVCLGGKVLGGMVTDRLGGWLVLISVFAIWIVSTIGSILSPSVDVFGYAWLLNSFAYTITWGAVVQVIGATYDEAGKSANLAFCASASRFGATIGNITFGQLLLAGLNWRDVMKPILMVQVLLLVLCIFKWSAGKKEPGAAAATTGKKGADAASKPAAEEPGPSMMAAFVDPDFYLMLIPKTVTFTFTQFFMNYIPQLLKEAYGYDDGTAATLGGVAQGGSVVGLLYVGAFYKKLNGEQKVRLVFLELLLCAVVPYALSLGPDTLGRIAVVPLLVVWGVAYALPFYIPPGEFAMQVGGKKGTALFTNVFDAAGFAMSATWNPWASGLAKSGNFETVLLSQAAFGLLSLLTMPLCMLRQNAKAAAGKKKQ</sequence>
<evidence type="ECO:0000256" key="1">
    <source>
        <dbReference type="ARBA" id="ARBA00004651"/>
    </source>
</evidence>
<evidence type="ECO:0000256" key="2">
    <source>
        <dbReference type="ARBA" id="ARBA00022475"/>
    </source>
</evidence>
<feature type="transmembrane region" description="Helical" evidence="7">
    <location>
        <begin position="357"/>
        <end position="376"/>
    </location>
</feature>
<keyword evidence="2" id="KW-1003">Cell membrane</keyword>
<reference evidence="8" key="1">
    <citation type="submission" date="2021-01" db="EMBL/GenBank/DDBJ databases">
        <authorList>
            <person name="Corre E."/>
            <person name="Pelletier E."/>
            <person name="Niang G."/>
            <person name="Scheremetjew M."/>
            <person name="Finn R."/>
            <person name="Kale V."/>
            <person name="Holt S."/>
            <person name="Cochrane G."/>
            <person name="Meng A."/>
            <person name="Brown T."/>
            <person name="Cohen L."/>
        </authorList>
    </citation>
    <scope>NUCLEOTIDE SEQUENCE</scope>
    <source>
        <strain evidence="8">UTEX LB 985</strain>
    </source>
</reference>
<feature type="transmembrane region" description="Helical" evidence="7">
    <location>
        <begin position="98"/>
        <end position="122"/>
    </location>
</feature>
<feature type="transmembrane region" description="Helical" evidence="7">
    <location>
        <begin position="317"/>
        <end position="336"/>
    </location>
</feature>
<keyword evidence="4 7" id="KW-1133">Transmembrane helix</keyword>
<dbReference type="CDD" id="cd06174">
    <property type="entry name" value="MFS"/>
    <property type="match status" value="1"/>
</dbReference>
<dbReference type="InterPro" id="IPR050189">
    <property type="entry name" value="MFS_Efflux_Transporters"/>
</dbReference>
<feature type="transmembrane region" description="Helical" evidence="7">
    <location>
        <begin position="227"/>
        <end position="249"/>
    </location>
</feature>
<name>A0A7S2GG42_9EUKA</name>
<dbReference type="InterPro" id="IPR011701">
    <property type="entry name" value="MFS"/>
</dbReference>
<evidence type="ECO:0000256" key="4">
    <source>
        <dbReference type="ARBA" id="ARBA00022989"/>
    </source>
</evidence>
<comment type="subcellular location">
    <subcellularLocation>
        <location evidence="1">Cell membrane</location>
        <topology evidence="1">Multi-pass membrane protein</topology>
    </subcellularLocation>
</comment>
<dbReference type="GO" id="GO:0005886">
    <property type="term" value="C:plasma membrane"/>
    <property type="evidence" value="ECO:0007669"/>
    <property type="project" value="UniProtKB-SubCell"/>
</dbReference>
<dbReference type="PANTHER" id="PTHR43124">
    <property type="entry name" value="PURINE EFFLUX PUMP PBUE"/>
    <property type="match status" value="1"/>
</dbReference>
<feature type="compositionally biased region" description="Low complexity" evidence="6">
    <location>
        <begin position="193"/>
        <end position="206"/>
    </location>
</feature>
<feature type="transmembrane region" description="Helical" evidence="7">
    <location>
        <begin position="261"/>
        <end position="282"/>
    </location>
</feature>
<protein>
    <recommendedName>
        <fullName evidence="9">Major facilitator superfamily (MFS) profile domain-containing protein</fullName>
    </recommendedName>
</protein>
<evidence type="ECO:0000256" key="6">
    <source>
        <dbReference type="SAM" id="MobiDB-lite"/>
    </source>
</evidence>
<dbReference type="EMBL" id="HBGU01029770">
    <property type="protein sequence ID" value="CAD9451364.1"/>
    <property type="molecule type" value="Transcribed_RNA"/>
</dbReference>
<organism evidence="8">
    <name type="scientific">Haptolina brevifila</name>
    <dbReference type="NCBI Taxonomy" id="156173"/>
    <lineage>
        <taxon>Eukaryota</taxon>
        <taxon>Haptista</taxon>
        <taxon>Haptophyta</taxon>
        <taxon>Prymnesiophyceae</taxon>
        <taxon>Prymnesiales</taxon>
        <taxon>Prymnesiaceae</taxon>
        <taxon>Haptolina</taxon>
    </lineage>
</organism>
<feature type="transmembrane region" description="Helical" evidence="7">
    <location>
        <begin position="388"/>
        <end position="409"/>
    </location>
</feature>
<keyword evidence="3 7" id="KW-0812">Transmembrane</keyword>
<gene>
    <name evidence="8" type="ORF">CBRE1094_LOCUS16223</name>
</gene>
<feature type="region of interest" description="Disordered" evidence="6">
    <location>
        <begin position="193"/>
        <end position="214"/>
    </location>
</feature>
<dbReference type="Gene3D" id="1.20.1250.20">
    <property type="entry name" value="MFS general substrate transporter like domains"/>
    <property type="match status" value="2"/>
</dbReference>
<dbReference type="SUPFAM" id="SSF103473">
    <property type="entry name" value="MFS general substrate transporter"/>
    <property type="match status" value="1"/>
</dbReference>
<feature type="transmembrane region" description="Helical" evidence="7">
    <location>
        <begin position="294"/>
        <end position="311"/>
    </location>
</feature>
<feature type="transmembrane region" description="Helical" evidence="7">
    <location>
        <begin position="70"/>
        <end position="92"/>
    </location>
</feature>
<evidence type="ECO:0000256" key="5">
    <source>
        <dbReference type="ARBA" id="ARBA00023136"/>
    </source>
</evidence>
<evidence type="ECO:0000256" key="3">
    <source>
        <dbReference type="ARBA" id="ARBA00022692"/>
    </source>
</evidence>
<dbReference type="PANTHER" id="PTHR43124:SF3">
    <property type="entry name" value="CHLORAMPHENICOL EFFLUX PUMP RV0191"/>
    <property type="match status" value="1"/>
</dbReference>
<feature type="transmembrane region" description="Helical" evidence="7">
    <location>
        <begin position="134"/>
        <end position="157"/>
    </location>
</feature>